<dbReference type="RefSeq" id="WP_189989534.1">
    <property type="nucleotide sequence ID" value="NZ_BMZS01000004.1"/>
</dbReference>
<gene>
    <name evidence="6" type="ORF">GCM10017083_23190</name>
</gene>
<reference evidence="6" key="2">
    <citation type="submission" date="2020-09" db="EMBL/GenBank/DDBJ databases">
        <authorList>
            <person name="Sun Q."/>
            <person name="Kim S."/>
        </authorList>
    </citation>
    <scope>NUCLEOTIDE SEQUENCE</scope>
    <source>
        <strain evidence="6">KCTC 42651</strain>
    </source>
</reference>
<evidence type="ECO:0000313" key="6">
    <source>
        <dbReference type="EMBL" id="GHD50020.1"/>
    </source>
</evidence>
<dbReference type="InterPro" id="IPR005475">
    <property type="entry name" value="Transketolase-like_Pyr-bd"/>
</dbReference>
<comment type="cofactor">
    <cofactor evidence="2">
        <name>Mg(2+)</name>
        <dbReference type="ChEBI" id="CHEBI:18420"/>
    </cofactor>
</comment>
<dbReference type="InterPro" id="IPR005474">
    <property type="entry name" value="Transketolase_N"/>
</dbReference>
<dbReference type="Pfam" id="PF02780">
    <property type="entry name" value="Transketolase_C"/>
    <property type="match status" value="1"/>
</dbReference>
<accession>A0A918XSP3</accession>
<dbReference type="InterPro" id="IPR029061">
    <property type="entry name" value="THDP-binding"/>
</dbReference>
<dbReference type="Gene3D" id="3.40.50.920">
    <property type="match status" value="1"/>
</dbReference>
<evidence type="ECO:0000259" key="5">
    <source>
        <dbReference type="SMART" id="SM00861"/>
    </source>
</evidence>
<comment type="caution">
    <text evidence="6">The sequence shown here is derived from an EMBL/GenBank/DDBJ whole genome shotgun (WGS) entry which is preliminary data.</text>
</comment>
<evidence type="ECO:0000256" key="1">
    <source>
        <dbReference type="ARBA" id="ARBA00001936"/>
    </source>
</evidence>
<evidence type="ECO:0000313" key="7">
    <source>
        <dbReference type="Proteomes" id="UP000630353"/>
    </source>
</evidence>
<dbReference type="AlphaFoldDB" id="A0A918XSP3"/>
<comment type="cofactor">
    <cofactor evidence="1">
        <name>Mn(2+)</name>
        <dbReference type="ChEBI" id="CHEBI:29035"/>
    </cofactor>
</comment>
<name>A0A918XSP3_9PROT</name>
<dbReference type="PANTHER" id="PTHR43825">
    <property type="entry name" value="PYRUVATE DEHYDROGENASE E1 COMPONENT"/>
    <property type="match status" value="1"/>
</dbReference>
<dbReference type="Proteomes" id="UP000630353">
    <property type="component" value="Unassembled WGS sequence"/>
</dbReference>
<dbReference type="CDD" id="cd07033">
    <property type="entry name" value="TPP_PYR_DXS_TK_like"/>
    <property type="match status" value="1"/>
</dbReference>
<evidence type="ECO:0000256" key="4">
    <source>
        <dbReference type="ARBA" id="ARBA00007131"/>
    </source>
</evidence>
<comment type="similarity">
    <text evidence="4">Belongs to the transketolase family.</text>
</comment>
<organism evidence="6 7">
    <name type="scientific">Thalassobaculum fulvum</name>
    <dbReference type="NCBI Taxonomy" id="1633335"/>
    <lineage>
        <taxon>Bacteria</taxon>
        <taxon>Pseudomonadati</taxon>
        <taxon>Pseudomonadota</taxon>
        <taxon>Alphaproteobacteria</taxon>
        <taxon>Rhodospirillales</taxon>
        <taxon>Thalassobaculaceae</taxon>
        <taxon>Thalassobaculum</taxon>
    </lineage>
</organism>
<evidence type="ECO:0000256" key="3">
    <source>
        <dbReference type="ARBA" id="ARBA00001964"/>
    </source>
</evidence>
<dbReference type="EMBL" id="BMZS01000004">
    <property type="protein sequence ID" value="GHD50020.1"/>
    <property type="molecule type" value="Genomic_DNA"/>
</dbReference>
<dbReference type="InterPro" id="IPR009014">
    <property type="entry name" value="Transketo_C/PFOR_II"/>
</dbReference>
<dbReference type="SUPFAM" id="SSF52518">
    <property type="entry name" value="Thiamin diphosphate-binding fold (THDP-binding)"/>
    <property type="match status" value="2"/>
</dbReference>
<dbReference type="GO" id="GO:0005737">
    <property type="term" value="C:cytoplasm"/>
    <property type="evidence" value="ECO:0007669"/>
    <property type="project" value="UniProtKB-ARBA"/>
</dbReference>
<dbReference type="SUPFAM" id="SSF52922">
    <property type="entry name" value="TK C-terminal domain-like"/>
    <property type="match status" value="1"/>
</dbReference>
<dbReference type="InterPro" id="IPR033248">
    <property type="entry name" value="Transketolase_C"/>
</dbReference>
<dbReference type="CDD" id="cd02012">
    <property type="entry name" value="TPP_TK"/>
    <property type="match status" value="1"/>
</dbReference>
<dbReference type="SMART" id="SM00861">
    <property type="entry name" value="Transket_pyr"/>
    <property type="match status" value="1"/>
</dbReference>
<reference evidence="6" key="1">
    <citation type="journal article" date="2014" name="Int. J. Syst. Evol. Microbiol.">
        <title>Complete genome sequence of Corynebacterium casei LMG S-19264T (=DSM 44701T), isolated from a smear-ripened cheese.</title>
        <authorList>
            <consortium name="US DOE Joint Genome Institute (JGI-PGF)"/>
            <person name="Walter F."/>
            <person name="Albersmeier A."/>
            <person name="Kalinowski J."/>
            <person name="Ruckert C."/>
        </authorList>
    </citation>
    <scope>NUCLEOTIDE SEQUENCE</scope>
    <source>
        <strain evidence="6">KCTC 42651</strain>
    </source>
</reference>
<sequence length="643" mass="68791">MGDLITQAVEGRLFRADTALFERVRRSNGSPEAKAAAFADLARFNALYMIARAGSGHIGSSFSSLDIVTWLHLEAMAGDGLPDGDLYFSSKGHDSPGLYAVMIGLGRLPEESLDGLRRLGALPGHPDIDTPGIVTNTGSLGMGISKAKGIAIADRLAGRDRRVYVLTGDGELQEGQIWESLPSAVNQKLDRVTVFVDHNKLQSDTYVEGTSDLGDLEAKFRAFGWHVQRIDGHDMAAIRTALDNAAADTDRPSIVLADTVKGKGVSFMEHTAMAADQLYYRYHSGAPSADDYRRGADEIWDRVQLRLGELGITDAAPVAVDTGGTAAAPAGPRERMVDSYSKTLLACAERNPKIVALDADLILDTGLIPFRERFPERFVECGIAEQDMVSQACGLAIGGMLPVANSFACFLTPRANEQIYNAATERRKIVYMGSLAGLIPAGPGHSHQGTRDIAVMGSMPHMTVVEPGFAAECEALTRWCLEDNTAGAYIRLCPLPIERDFEIPADYALRPGQGTVLRDGTDVVLFAYGPIFLAEAMKAAALCAEAGGPSVRVIDLPWLNRVDAGWLAGTVAGVGDVCVLDNHYTLGGLGSHLGVLLGGLPTPPRLHHFAVDEVPACGRNDEVLAHHRLDARSLAERIRSATG</sequence>
<dbReference type="InterPro" id="IPR051157">
    <property type="entry name" value="PDH/Transketolase"/>
</dbReference>
<proteinExistence type="inferred from homology"/>
<keyword evidence="7" id="KW-1185">Reference proteome</keyword>
<dbReference type="Gene3D" id="3.40.50.970">
    <property type="match status" value="2"/>
</dbReference>
<feature type="domain" description="Transketolase-like pyrimidine-binding" evidence="5">
    <location>
        <begin position="334"/>
        <end position="500"/>
    </location>
</feature>
<protein>
    <recommendedName>
        <fullName evidence="5">Transketolase-like pyrimidine-binding domain-containing protein</fullName>
    </recommendedName>
</protein>
<evidence type="ECO:0000256" key="2">
    <source>
        <dbReference type="ARBA" id="ARBA00001946"/>
    </source>
</evidence>
<dbReference type="Pfam" id="PF00456">
    <property type="entry name" value="Transketolase_N"/>
    <property type="match status" value="1"/>
</dbReference>
<dbReference type="PANTHER" id="PTHR43825:SF1">
    <property type="entry name" value="TRANSKETOLASE-LIKE PYRIMIDINE-BINDING DOMAIN-CONTAINING PROTEIN"/>
    <property type="match status" value="1"/>
</dbReference>
<dbReference type="Pfam" id="PF02779">
    <property type="entry name" value="Transket_pyr"/>
    <property type="match status" value="1"/>
</dbReference>
<comment type="cofactor">
    <cofactor evidence="3">
        <name>thiamine diphosphate</name>
        <dbReference type="ChEBI" id="CHEBI:58937"/>
    </cofactor>
</comment>